<proteinExistence type="predicted"/>
<evidence type="ECO:0000256" key="1">
    <source>
        <dbReference type="SAM" id="Phobius"/>
    </source>
</evidence>
<organism evidence="2 3">
    <name type="scientific">Candidatus Daviesbacteria bacterium GW2011_GWA2_38_24</name>
    <dbReference type="NCBI Taxonomy" id="1618422"/>
    <lineage>
        <taxon>Bacteria</taxon>
        <taxon>Candidatus Daviesiibacteriota</taxon>
    </lineage>
</organism>
<comment type="caution">
    <text evidence="2">The sequence shown here is derived from an EMBL/GenBank/DDBJ whole genome shotgun (WGS) entry which is preliminary data.</text>
</comment>
<keyword evidence="1" id="KW-1133">Transmembrane helix</keyword>
<accession>A0A0G0MRB9</accession>
<evidence type="ECO:0000313" key="2">
    <source>
        <dbReference type="EMBL" id="KKQ67476.1"/>
    </source>
</evidence>
<sequence>MNQKGLTPVLVLLIIALIGAGLFGAYYLGIQKSGKGDSPSVSPTPSGAVYCPQDVRACPDGSFVGRIPPKCEFIACPPSEETANWKTYTSNKLGLSFRYPSDWKIESETDYDFAGVKIVSSDYKADCGLTCIVEAGMDFEAFVYQGEIELNDIRSNKSLLEEKYWFYKKEQKDEFGPIIDFKIDGLDAIYQHQQRDPLSASDWYFKYQALVVNKRAYLFRFNNTKDDEDKAAKIFMSILSTVKFLN</sequence>
<dbReference type="AlphaFoldDB" id="A0A0G0MRB9"/>
<protein>
    <submittedName>
        <fullName evidence="2">Uncharacterized protein</fullName>
    </submittedName>
</protein>
<name>A0A0G0MRB9_9BACT</name>
<dbReference type="Pfam" id="PF18933">
    <property type="entry name" value="PsbP_2"/>
    <property type="match status" value="1"/>
</dbReference>
<keyword evidence="1" id="KW-0472">Membrane</keyword>
<feature type="transmembrane region" description="Helical" evidence="1">
    <location>
        <begin position="6"/>
        <end position="28"/>
    </location>
</feature>
<keyword evidence="1" id="KW-0812">Transmembrane</keyword>
<dbReference type="EMBL" id="LBUP01000001">
    <property type="protein sequence ID" value="KKQ67476.1"/>
    <property type="molecule type" value="Genomic_DNA"/>
</dbReference>
<gene>
    <name evidence="2" type="ORF">US86_C0001G0403</name>
</gene>
<evidence type="ECO:0000313" key="3">
    <source>
        <dbReference type="Proteomes" id="UP000034235"/>
    </source>
</evidence>
<reference evidence="2 3" key="1">
    <citation type="journal article" date="2015" name="Nature">
        <title>rRNA introns, odd ribosomes, and small enigmatic genomes across a large radiation of phyla.</title>
        <authorList>
            <person name="Brown C.T."/>
            <person name="Hug L.A."/>
            <person name="Thomas B.C."/>
            <person name="Sharon I."/>
            <person name="Castelle C.J."/>
            <person name="Singh A."/>
            <person name="Wilkins M.J."/>
            <person name="Williams K.H."/>
            <person name="Banfield J.F."/>
        </authorList>
    </citation>
    <scope>NUCLEOTIDE SEQUENCE [LARGE SCALE GENOMIC DNA]</scope>
</reference>
<dbReference type="Proteomes" id="UP000034235">
    <property type="component" value="Unassembled WGS sequence"/>
</dbReference>